<feature type="signal peptide" evidence="1">
    <location>
        <begin position="1"/>
        <end position="22"/>
    </location>
</feature>
<gene>
    <name evidence="2" type="ORF">IX84_10200</name>
</gene>
<proteinExistence type="predicted"/>
<sequence>MKNFIRTTILLLATLLMTSAARRDVRPGMVQFDRAFLPALDYTLQANTHDAKKAVFYLEFRWRRLRDQLAHQYPAEKETLRRIDSWLGDAYYAIDANRPYTAANQLEHVKYELMVLRGHYGIDYYLDDLYDFQGGLELLTEAASDEMLCLMDWGEFIALGKELRLEWQYIMQKPFDQELYDFDDQTVKRLIYEQRAMAEALYTFAKATNRADRNAVATAAKDLMPHYNEVLRLFGDYQSTQTFFARHNLIR</sequence>
<evidence type="ECO:0000313" key="2">
    <source>
        <dbReference type="EMBL" id="KGE88187.1"/>
    </source>
</evidence>
<dbReference type="OrthoDB" id="1492245at2"/>
<dbReference type="STRING" id="1524460.IX84_10200"/>
<keyword evidence="1" id="KW-0732">Signal</keyword>
<name>A0A098SAT4_9BACT</name>
<organism evidence="2 3">
    <name type="scientific">Phaeodactylibacter xiamenensis</name>
    <dbReference type="NCBI Taxonomy" id="1524460"/>
    <lineage>
        <taxon>Bacteria</taxon>
        <taxon>Pseudomonadati</taxon>
        <taxon>Bacteroidota</taxon>
        <taxon>Saprospiria</taxon>
        <taxon>Saprospirales</taxon>
        <taxon>Haliscomenobacteraceae</taxon>
        <taxon>Phaeodactylibacter</taxon>
    </lineage>
</organism>
<dbReference type="AlphaFoldDB" id="A0A098SAT4"/>
<protein>
    <submittedName>
        <fullName evidence="2">Uncharacterized protein</fullName>
    </submittedName>
</protein>
<reference evidence="2 3" key="1">
    <citation type="journal article" date="2014" name="Int. J. Syst. Evol. Microbiol.">
        <title>Phaeodactylibacter xiamenensis gen. nov., sp. nov., a member of the family Saprospiraceae isolated from the marine alga Phaeodactylum tricornutum.</title>
        <authorList>
            <person name="Chen Z.Jr."/>
            <person name="Lei X."/>
            <person name="Lai Q."/>
            <person name="Li Y."/>
            <person name="Zhang B."/>
            <person name="Zhang J."/>
            <person name="Zhang H."/>
            <person name="Yang L."/>
            <person name="Zheng W."/>
            <person name="Tian Y."/>
            <person name="Yu Z."/>
            <person name="Xu H.Jr."/>
            <person name="Zheng T."/>
        </authorList>
    </citation>
    <scope>NUCLEOTIDE SEQUENCE [LARGE SCALE GENOMIC DNA]</scope>
    <source>
        <strain evidence="2 3">KD52</strain>
    </source>
</reference>
<feature type="chain" id="PRO_5001940161" evidence="1">
    <location>
        <begin position="23"/>
        <end position="251"/>
    </location>
</feature>
<dbReference type="EMBL" id="JPOS01000020">
    <property type="protein sequence ID" value="KGE88187.1"/>
    <property type="molecule type" value="Genomic_DNA"/>
</dbReference>
<comment type="caution">
    <text evidence="2">The sequence shown here is derived from an EMBL/GenBank/DDBJ whole genome shotgun (WGS) entry which is preliminary data.</text>
</comment>
<dbReference type="Proteomes" id="UP000029736">
    <property type="component" value="Unassembled WGS sequence"/>
</dbReference>
<keyword evidence="3" id="KW-1185">Reference proteome</keyword>
<dbReference type="RefSeq" id="WP_044219471.1">
    <property type="nucleotide sequence ID" value="NZ_JBKAGJ010000007.1"/>
</dbReference>
<evidence type="ECO:0000313" key="3">
    <source>
        <dbReference type="Proteomes" id="UP000029736"/>
    </source>
</evidence>
<evidence type="ECO:0000256" key="1">
    <source>
        <dbReference type="SAM" id="SignalP"/>
    </source>
</evidence>
<accession>A0A098SAT4</accession>